<gene>
    <name evidence="2" type="ORF">ORQ98_19860</name>
</gene>
<dbReference type="Proteomes" id="UP001528823">
    <property type="component" value="Unassembled WGS sequence"/>
</dbReference>
<evidence type="ECO:0000256" key="1">
    <source>
        <dbReference type="SAM" id="SignalP"/>
    </source>
</evidence>
<organism evidence="2 3">
    <name type="scientific">Spartinivicinus poritis</name>
    <dbReference type="NCBI Taxonomy" id="2994640"/>
    <lineage>
        <taxon>Bacteria</taxon>
        <taxon>Pseudomonadati</taxon>
        <taxon>Pseudomonadota</taxon>
        <taxon>Gammaproteobacteria</taxon>
        <taxon>Oceanospirillales</taxon>
        <taxon>Zooshikellaceae</taxon>
        <taxon>Spartinivicinus</taxon>
    </lineage>
</organism>
<keyword evidence="3" id="KW-1185">Reference proteome</keyword>
<dbReference type="EMBL" id="JAPMOU010000030">
    <property type="protein sequence ID" value="MDE1464218.1"/>
    <property type="molecule type" value="Genomic_DNA"/>
</dbReference>
<name>A0ABT5UFH3_9GAMM</name>
<reference evidence="2 3" key="1">
    <citation type="submission" date="2022-11" db="EMBL/GenBank/DDBJ databases">
        <title>Spartinivicinus poritis sp. nov., isolated from scleractinian coral Porites lutea.</title>
        <authorList>
            <person name="Zhang G."/>
            <person name="Cai L."/>
            <person name="Wei Q."/>
        </authorList>
    </citation>
    <scope>NUCLEOTIDE SEQUENCE [LARGE SCALE GENOMIC DNA]</scope>
    <source>
        <strain evidence="2 3">A2-2</strain>
    </source>
</reference>
<feature type="signal peptide" evidence="1">
    <location>
        <begin position="1"/>
        <end position="33"/>
    </location>
</feature>
<evidence type="ECO:0000313" key="2">
    <source>
        <dbReference type="EMBL" id="MDE1464218.1"/>
    </source>
</evidence>
<feature type="chain" id="PRO_5045800845" evidence="1">
    <location>
        <begin position="34"/>
        <end position="222"/>
    </location>
</feature>
<proteinExistence type="predicted"/>
<comment type="caution">
    <text evidence="2">The sequence shown here is derived from an EMBL/GenBank/DDBJ whole genome shotgun (WGS) entry which is preliminary data.</text>
</comment>
<evidence type="ECO:0000313" key="3">
    <source>
        <dbReference type="Proteomes" id="UP001528823"/>
    </source>
</evidence>
<accession>A0ABT5UFH3</accession>
<keyword evidence="1" id="KW-0732">Signal</keyword>
<protein>
    <submittedName>
        <fullName evidence="2">Uncharacterized protein</fullName>
    </submittedName>
</protein>
<dbReference type="RefSeq" id="WP_274690548.1">
    <property type="nucleotide sequence ID" value="NZ_JAPMOU010000030.1"/>
</dbReference>
<sequence>MKLISVIPINLKSYTLTAVAIAFALPTSPIALASECFSPSPHYQKDKDTFQPIESKKLTYAEKKTLKPIFKHMDGRWKGTATGFFCMGTEKAPRKKPDNYIIQEIEVNTNSSGDLTLSAQLLSETKETSRQENLRLFISSDILRVGQNSKSGDTSLDSAAKNKIVFTQRYRIPTRKDGKIKGSISQEIIRNIHASRSSMTIEYNVYTQNVLSSKSVWELRKK</sequence>